<dbReference type="SUPFAM" id="SSF50998">
    <property type="entry name" value="Quinoprotein alcohol dehydrogenase-like"/>
    <property type="match status" value="1"/>
</dbReference>
<dbReference type="AlphaFoldDB" id="A0A830EEI3"/>
<accession>A0A830EEI3</accession>
<evidence type="ECO:0000259" key="2">
    <source>
        <dbReference type="Pfam" id="PF13360"/>
    </source>
</evidence>
<proteinExistence type="predicted"/>
<feature type="domain" description="Pyrrolo-quinoline quinone repeat" evidence="2">
    <location>
        <begin position="298"/>
        <end position="365"/>
    </location>
</feature>
<feature type="compositionally biased region" description="Basic and acidic residues" evidence="1">
    <location>
        <begin position="32"/>
        <end position="41"/>
    </location>
</feature>
<dbReference type="SMART" id="SM00564">
    <property type="entry name" value="PQQ"/>
    <property type="match status" value="4"/>
</dbReference>
<keyword evidence="4" id="KW-1185">Reference proteome</keyword>
<dbReference type="InterPro" id="IPR011047">
    <property type="entry name" value="Quinoprotein_ADH-like_sf"/>
</dbReference>
<evidence type="ECO:0000313" key="3">
    <source>
        <dbReference type="EMBL" id="GGJ16591.1"/>
    </source>
</evidence>
<evidence type="ECO:0000313" key="4">
    <source>
        <dbReference type="Proteomes" id="UP000653099"/>
    </source>
</evidence>
<dbReference type="EMBL" id="BMOC01000028">
    <property type="protein sequence ID" value="GGJ16591.1"/>
    <property type="molecule type" value="Genomic_DNA"/>
</dbReference>
<protein>
    <recommendedName>
        <fullName evidence="2">Pyrrolo-quinoline quinone repeat domain-containing protein</fullName>
    </recommendedName>
</protein>
<organism evidence="3 4">
    <name type="scientific">Halobellus salinus</name>
    <dbReference type="NCBI Taxonomy" id="931585"/>
    <lineage>
        <taxon>Archaea</taxon>
        <taxon>Methanobacteriati</taxon>
        <taxon>Methanobacteriota</taxon>
        <taxon>Stenosarchaea group</taxon>
        <taxon>Halobacteria</taxon>
        <taxon>Halobacteriales</taxon>
        <taxon>Haloferacaceae</taxon>
        <taxon>Halobellus</taxon>
    </lineage>
</organism>
<dbReference type="Pfam" id="PF13360">
    <property type="entry name" value="PQQ_2"/>
    <property type="match status" value="1"/>
</dbReference>
<gene>
    <name evidence="3" type="ORF">GCM10008995_28100</name>
</gene>
<feature type="region of interest" description="Disordered" evidence="1">
    <location>
        <begin position="22"/>
        <end position="45"/>
    </location>
</feature>
<dbReference type="InterPro" id="IPR018391">
    <property type="entry name" value="PQQ_b-propeller_rpt"/>
</dbReference>
<reference evidence="3" key="1">
    <citation type="journal article" date="2014" name="Int. J. Syst. Evol. Microbiol.">
        <title>Complete genome sequence of Corynebacterium casei LMG S-19264T (=DSM 44701T), isolated from a smear-ripened cheese.</title>
        <authorList>
            <consortium name="US DOE Joint Genome Institute (JGI-PGF)"/>
            <person name="Walter F."/>
            <person name="Albersmeier A."/>
            <person name="Kalinowski J."/>
            <person name="Ruckert C."/>
        </authorList>
    </citation>
    <scope>NUCLEOTIDE SEQUENCE</scope>
    <source>
        <strain evidence="3">JCM 14359</strain>
    </source>
</reference>
<evidence type="ECO:0000256" key="1">
    <source>
        <dbReference type="SAM" id="MobiDB-lite"/>
    </source>
</evidence>
<reference evidence="3" key="2">
    <citation type="submission" date="2020-09" db="EMBL/GenBank/DDBJ databases">
        <authorList>
            <person name="Sun Q."/>
            <person name="Ohkuma M."/>
        </authorList>
    </citation>
    <scope>NUCLEOTIDE SEQUENCE</scope>
    <source>
        <strain evidence="3">JCM 14359</strain>
    </source>
</reference>
<sequence>MNRRSLLGALAVSSVTGCLRLTEPQGQNNTARAEETTREPTPKPTVVGLEERWDHEDAGLGVNFSPDLVQADGDRVFAFGPQTALLDPAVPTPINTVDISAGVDGGVNEVSDAIVDEDACYLGAIGETPLIVQTDRMASEVQGSVQLSSELERVTEMVLQDELLFVAAGASRTSNRGQLVVGDTNTGEQVFEYTWSDNYLDSLAVSDETVFLGVQSTDPVVNAYSIADQEMFRTDQRFGFDGVYNVNVVDGVLYTASTGLVARDAATHEVIYEQELPTIPQLPPVVHDGQVYAMTTAGVRAFDSETGAEQWSVRTTDAVIYPPAFSGRLAFVADISNIIYSIDIETGEILYETERFESSVDDLETIKEQLMTVMDGFRAFTVQYDE</sequence>
<dbReference type="PROSITE" id="PS51257">
    <property type="entry name" value="PROKAR_LIPOPROTEIN"/>
    <property type="match status" value="1"/>
</dbReference>
<name>A0A830EEI3_9EURY</name>
<dbReference type="InterPro" id="IPR015943">
    <property type="entry name" value="WD40/YVTN_repeat-like_dom_sf"/>
</dbReference>
<dbReference type="Proteomes" id="UP000653099">
    <property type="component" value="Unassembled WGS sequence"/>
</dbReference>
<dbReference type="PANTHER" id="PTHR34512">
    <property type="entry name" value="CELL SURFACE PROTEIN"/>
    <property type="match status" value="1"/>
</dbReference>
<dbReference type="Gene3D" id="2.130.10.10">
    <property type="entry name" value="YVTN repeat-like/Quinoprotein amine dehydrogenase"/>
    <property type="match status" value="2"/>
</dbReference>
<dbReference type="InterPro" id="IPR002372">
    <property type="entry name" value="PQQ_rpt_dom"/>
</dbReference>
<dbReference type="PANTHER" id="PTHR34512:SF30">
    <property type="entry name" value="OUTER MEMBRANE PROTEIN ASSEMBLY FACTOR BAMB"/>
    <property type="match status" value="1"/>
</dbReference>
<comment type="caution">
    <text evidence="3">The sequence shown here is derived from an EMBL/GenBank/DDBJ whole genome shotgun (WGS) entry which is preliminary data.</text>
</comment>